<evidence type="ECO:0000313" key="1">
    <source>
        <dbReference type="EMBL" id="GIO29721.1"/>
    </source>
</evidence>
<dbReference type="RefSeq" id="WP_160037612.1">
    <property type="nucleotide sequence ID" value="NZ_BORQ01000001.1"/>
</dbReference>
<dbReference type="EMBL" id="BORQ01000001">
    <property type="protein sequence ID" value="GIO29721.1"/>
    <property type="molecule type" value="Genomic_DNA"/>
</dbReference>
<sequence>MAKVSNAVKMVLMREKIKGESDKSVFEAPNGQIEFPKQWALLEFLQFFDV</sequence>
<proteinExistence type="predicted"/>
<protein>
    <submittedName>
        <fullName evidence="1">Uncharacterized protein</fullName>
    </submittedName>
</protein>
<accession>A0A919XBQ2</accession>
<comment type="caution">
    <text evidence="1">The sequence shown here is derived from an EMBL/GenBank/DDBJ whole genome shotgun (WGS) entry which is preliminary data.</text>
</comment>
<dbReference type="AlphaFoldDB" id="A0A919XBQ2"/>
<name>A0A919XBQ2_9BACL</name>
<reference evidence="1" key="1">
    <citation type="submission" date="2021-03" db="EMBL/GenBank/DDBJ databases">
        <title>Antimicrobial resistance genes in bacteria isolated from Japanese honey, and their potential for conferring macrolide and lincosamide resistance in the American foulbrood pathogen Paenibacillus larvae.</title>
        <authorList>
            <person name="Okamoto M."/>
            <person name="Kumagai M."/>
            <person name="Kanamori H."/>
            <person name="Takamatsu D."/>
        </authorList>
    </citation>
    <scope>NUCLEOTIDE SEQUENCE</scope>
    <source>
        <strain evidence="1">J2TS6</strain>
    </source>
</reference>
<organism evidence="1 2">
    <name type="scientific">Paenibacillus albilobatus</name>
    <dbReference type="NCBI Taxonomy" id="2716884"/>
    <lineage>
        <taxon>Bacteria</taxon>
        <taxon>Bacillati</taxon>
        <taxon>Bacillota</taxon>
        <taxon>Bacilli</taxon>
        <taxon>Bacillales</taxon>
        <taxon>Paenibacillaceae</taxon>
        <taxon>Paenibacillus</taxon>
    </lineage>
</organism>
<gene>
    <name evidence="1" type="ORF">J2TS6_08620</name>
</gene>
<evidence type="ECO:0000313" key="2">
    <source>
        <dbReference type="Proteomes" id="UP000679779"/>
    </source>
</evidence>
<keyword evidence="2" id="KW-1185">Reference proteome</keyword>
<dbReference type="Proteomes" id="UP000679779">
    <property type="component" value="Unassembled WGS sequence"/>
</dbReference>